<dbReference type="Gene3D" id="1.10.150.240">
    <property type="entry name" value="Putative phosphatase, domain 2"/>
    <property type="match status" value="1"/>
</dbReference>
<dbReference type="PANTHER" id="PTHR43434">
    <property type="entry name" value="PHOSPHOGLYCOLATE PHOSPHATASE"/>
    <property type="match status" value="1"/>
</dbReference>
<evidence type="ECO:0000256" key="1">
    <source>
        <dbReference type="ARBA" id="ARBA00000830"/>
    </source>
</evidence>
<keyword evidence="5" id="KW-0378">Hydrolase</keyword>
<dbReference type="PANTHER" id="PTHR43434:SF23">
    <property type="entry name" value="PHOSPHOGLYCOLATE PHOSPHATASE"/>
    <property type="match status" value="1"/>
</dbReference>
<keyword evidence="7" id="KW-0119">Carbohydrate metabolism</keyword>
<dbReference type="InterPro" id="IPR023214">
    <property type="entry name" value="HAD_sf"/>
</dbReference>
<dbReference type="SFLD" id="SFLDS00003">
    <property type="entry name" value="Haloacid_Dehalogenase"/>
    <property type="match status" value="1"/>
</dbReference>
<dbReference type="InterPro" id="IPR041492">
    <property type="entry name" value="HAD_2"/>
</dbReference>
<dbReference type="SUPFAM" id="SSF56784">
    <property type="entry name" value="HAD-like"/>
    <property type="match status" value="1"/>
</dbReference>
<evidence type="ECO:0000256" key="7">
    <source>
        <dbReference type="ARBA" id="ARBA00023277"/>
    </source>
</evidence>
<dbReference type="InterPro" id="IPR050155">
    <property type="entry name" value="HAD-like_hydrolase_sf"/>
</dbReference>
<comment type="catalytic activity">
    <reaction evidence="1">
        <text>2-phosphoglycolate + H2O = glycolate + phosphate</text>
        <dbReference type="Rhea" id="RHEA:14369"/>
        <dbReference type="ChEBI" id="CHEBI:15377"/>
        <dbReference type="ChEBI" id="CHEBI:29805"/>
        <dbReference type="ChEBI" id="CHEBI:43474"/>
        <dbReference type="ChEBI" id="CHEBI:58033"/>
        <dbReference type="EC" id="3.1.3.18"/>
    </reaction>
</comment>
<evidence type="ECO:0000313" key="10">
    <source>
        <dbReference type="Proteomes" id="UP000199729"/>
    </source>
</evidence>
<dbReference type="InterPro" id="IPR023198">
    <property type="entry name" value="PGP-like_dom2"/>
</dbReference>
<dbReference type="Gene3D" id="3.40.50.1000">
    <property type="entry name" value="HAD superfamily/HAD-like"/>
    <property type="match status" value="1"/>
</dbReference>
<proteinExistence type="predicted"/>
<comment type="pathway">
    <text evidence="2">Organic acid metabolism; glycolate biosynthesis; glycolate from 2-phosphoglycolate: step 1/1.</text>
</comment>
<protein>
    <recommendedName>
        <fullName evidence="3">phosphoglycolate phosphatase</fullName>
        <ecNumber evidence="3">3.1.3.18</ecNumber>
    </recommendedName>
</protein>
<organism evidence="9 10">
    <name type="scientific">Vitreoscilla filiformis</name>
    <dbReference type="NCBI Taxonomy" id="63"/>
    <lineage>
        <taxon>Bacteria</taxon>
        <taxon>Pseudomonadati</taxon>
        <taxon>Pseudomonadota</taxon>
        <taxon>Betaproteobacteria</taxon>
        <taxon>Neisseriales</taxon>
        <taxon>Neisseriaceae</taxon>
        <taxon>Vitreoscilla</taxon>
    </lineage>
</organism>
<reference evidence="9 10" key="1">
    <citation type="submission" date="2017-07" db="EMBL/GenBank/DDBJ databases">
        <title>Complete Genome Sequence of the cosmetic ferment Vitreoscilla filiformis (ATCC15551).</title>
        <authorList>
            <person name="Contreras S."/>
            <person name="Sagory-Zalkind P."/>
            <person name="Blanquart H."/>
            <person name="Iltis A."/>
            <person name="Morand S.C."/>
        </authorList>
    </citation>
    <scope>NUCLEOTIDE SEQUENCE [LARGE SCALE GENOMIC DNA]</scope>
    <source>
        <strain evidence="9 10">ATCC 15551</strain>
    </source>
</reference>
<dbReference type="Pfam" id="PF13419">
    <property type="entry name" value="HAD_2"/>
    <property type="match status" value="1"/>
</dbReference>
<accession>A0A221KGV9</accession>
<evidence type="ECO:0000256" key="3">
    <source>
        <dbReference type="ARBA" id="ARBA00013078"/>
    </source>
</evidence>
<gene>
    <name evidence="9" type="ORF">VITFI_CDS2417</name>
</gene>
<sequence length="222" mass="23591">MPHLAIDAVLFDLDGTLLDSAPDLTHAMNRLRQEHGLPALPLATLRPVVGTGARGMLAVGLGVTPQEAEFESLRVRFLSFYAEQLLGESTLFAQVPGVLAELQRAGVAWGIVTNKATRFAEPIVRGLAALAGAQVLVCGDTTAQSKPHPEPLLHACRVLGVAPERTVYVGDDERDIVAGRAAGTHTIAAAWGYLGQGEPVATWGADVVHEHPHQLLNWLNLA</sequence>
<dbReference type="NCBIfam" id="TIGR01509">
    <property type="entry name" value="HAD-SF-IA-v3"/>
    <property type="match status" value="1"/>
</dbReference>
<keyword evidence="4" id="KW-0479">Metal-binding</keyword>
<dbReference type="NCBIfam" id="TIGR01549">
    <property type="entry name" value="HAD-SF-IA-v1"/>
    <property type="match status" value="1"/>
</dbReference>
<dbReference type="RefSeq" id="WP_089417161.1">
    <property type="nucleotide sequence ID" value="NZ_CP022423.1"/>
</dbReference>
<evidence type="ECO:0000313" key="9">
    <source>
        <dbReference type="EMBL" id="ASM78195.1"/>
    </source>
</evidence>
<dbReference type="FunFam" id="3.40.50.1000:FF:000022">
    <property type="entry name" value="Phosphoglycolate phosphatase"/>
    <property type="match status" value="1"/>
</dbReference>
<dbReference type="Proteomes" id="UP000199729">
    <property type="component" value="Chromosome"/>
</dbReference>
<keyword evidence="6" id="KW-0460">Magnesium</keyword>
<comment type="function">
    <text evidence="8">Specifically catalyzes the dephosphorylation of 2-phosphoglycolate. Is involved in the dissimilation of the intracellular 2-phosphoglycolate formed during the DNA repair of 3'-phosphoglycolate ends, a major class of DNA lesions induced by oxidative stress.</text>
</comment>
<dbReference type="GO" id="GO:0006281">
    <property type="term" value="P:DNA repair"/>
    <property type="evidence" value="ECO:0007669"/>
    <property type="project" value="TreeGrafter"/>
</dbReference>
<evidence type="ECO:0000256" key="2">
    <source>
        <dbReference type="ARBA" id="ARBA00004818"/>
    </source>
</evidence>
<dbReference type="GO" id="GO:0008967">
    <property type="term" value="F:phosphoglycolate phosphatase activity"/>
    <property type="evidence" value="ECO:0007669"/>
    <property type="project" value="UniProtKB-EC"/>
</dbReference>
<evidence type="ECO:0000256" key="8">
    <source>
        <dbReference type="ARBA" id="ARBA00059247"/>
    </source>
</evidence>
<dbReference type="AlphaFoldDB" id="A0A221KGV9"/>
<dbReference type="KEGG" id="vff:VITFI_CDS2417"/>
<dbReference type="OrthoDB" id="9776368at2"/>
<dbReference type="GO" id="GO:0005829">
    <property type="term" value="C:cytosol"/>
    <property type="evidence" value="ECO:0007669"/>
    <property type="project" value="TreeGrafter"/>
</dbReference>
<dbReference type="PRINTS" id="PR00413">
    <property type="entry name" value="HADHALOGNASE"/>
</dbReference>
<keyword evidence="10" id="KW-1185">Reference proteome</keyword>
<evidence type="ECO:0000256" key="6">
    <source>
        <dbReference type="ARBA" id="ARBA00022842"/>
    </source>
</evidence>
<dbReference type="InterPro" id="IPR006439">
    <property type="entry name" value="HAD-SF_hydro_IA"/>
</dbReference>
<evidence type="ECO:0000256" key="5">
    <source>
        <dbReference type="ARBA" id="ARBA00022801"/>
    </source>
</evidence>
<evidence type="ECO:0000256" key="4">
    <source>
        <dbReference type="ARBA" id="ARBA00022723"/>
    </source>
</evidence>
<dbReference type="InterPro" id="IPR036412">
    <property type="entry name" value="HAD-like_sf"/>
</dbReference>
<dbReference type="SFLD" id="SFLDG01129">
    <property type="entry name" value="C1.5:_HAD__Beta-PGM__Phosphata"/>
    <property type="match status" value="1"/>
</dbReference>
<dbReference type="EC" id="3.1.3.18" evidence="3"/>
<name>A0A221KGV9_VITFI</name>
<dbReference type="GO" id="GO:0046872">
    <property type="term" value="F:metal ion binding"/>
    <property type="evidence" value="ECO:0007669"/>
    <property type="project" value="UniProtKB-KW"/>
</dbReference>
<dbReference type="EMBL" id="CP022423">
    <property type="protein sequence ID" value="ASM78195.1"/>
    <property type="molecule type" value="Genomic_DNA"/>
</dbReference>
<dbReference type="SFLD" id="SFLDG01135">
    <property type="entry name" value="C1.5.6:_HAD__Beta-PGM__Phospha"/>
    <property type="match status" value="1"/>
</dbReference>